<proteinExistence type="predicted"/>
<dbReference type="RefSeq" id="XP_017947980.2">
    <property type="nucleotide sequence ID" value="XM_018092491.2"/>
</dbReference>
<evidence type="ECO:0000256" key="2">
    <source>
        <dbReference type="ARBA" id="ARBA00023180"/>
    </source>
</evidence>
<dbReference type="Xenbase" id="XB-GENE-29080951">
    <property type="gene designation" value="LOC100491937"/>
</dbReference>
<dbReference type="GeneID" id="100491937"/>
<evidence type="ECO:0000256" key="1">
    <source>
        <dbReference type="ARBA" id="ARBA00022729"/>
    </source>
</evidence>
<gene>
    <name evidence="5 6" type="primary">LOC100491937</name>
</gene>
<protein>
    <submittedName>
        <fullName evidence="5">Stereocilin</fullName>
    </submittedName>
</protein>
<dbReference type="PANTHER" id="PTHR23412">
    <property type="entry name" value="STEREOCILIN RELATED"/>
    <property type="match status" value="1"/>
</dbReference>
<evidence type="ECO:0000259" key="3">
    <source>
        <dbReference type="Pfam" id="PF21058"/>
    </source>
</evidence>
<dbReference type="AGR" id="Xenbase:XB-GENE-29080951"/>
<dbReference type="AlphaFoldDB" id="A0A8J0T2S6"/>
<reference evidence="5" key="1">
    <citation type="submission" date="2025-08" db="UniProtKB">
        <authorList>
            <consortium name="RefSeq"/>
        </authorList>
    </citation>
    <scope>IDENTIFICATION</scope>
    <source>
        <strain evidence="5">Nigerian</strain>
        <tissue evidence="5">Liver and blood</tissue>
    </source>
</reference>
<dbReference type="Pfam" id="PF21058">
    <property type="entry name" value="Stereocilin"/>
    <property type="match status" value="1"/>
</dbReference>
<dbReference type="OMA" id="LQGFCYS"/>
<accession>A0A8J0T2S6</accession>
<keyword evidence="4" id="KW-1185">Reference proteome</keyword>
<dbReference type="InterPro" id="IPR048992">
    <property type="entry name" value="Stereocilin_LRR"/>
</dbReference>
<dbReference type="PANTHER" id="PTHR23412:SF19">
    <property type="entry name" value="STEREOCILIN 1"/>
    <property type="match status" value="1"/>
</dbReference>
<keyword evidence="2" id="KW-0325">Glycoprotein</keyword>
<dbReference type="GO" id="GO:0009986">
    <property type="term" value="C:cell surface"/>
    <property type="evidence" value="ECO:0000318"/>
    <property type="project" value="GO_Central"/>
</dbReference>
<dbReference type="GO" id="GO:0007160">
    <property type="term" value="P:cell-matrix adhesion"/>
    <property type="evidence" value="ECO:0000318"/>
    <property type="project" value="GO_Central"/>
</dbReference>
<name>A0A8J0T2S6_XENTR</name>
<keyword evidence="1" id="KW-0732">Signal</keyword>
<dbReference type="KEGG" id="xtr:100491937"/>
<organism evidence="4 5">
    <name type="scientific">Xenopus tropicalis</name>
    <name type="common">Western clawed frog</name>
    <name type="synonym">Silurana tropicalis</name>
    <dbReference type="NCBI Taxonomy" id="8364"/>
    <lineage>
        <taxon>Eukaryota</taxon>
        <taxon>Metazoa</taxon>
        <taxon>Chordata</taxon>
        <taxon>Craniata</taxon>
        <taxon>Vertebrata</taxon>
        <taxon>Euteleostomi</taxon>
        <taxon>Amphibia</taxon>
        <taxon>Batrachia</taxon>
        <taxon>Anura</taxon>
        <taxon>Pipoidea</taxon>
        <taxon>Pipidae</taxon>
        <taxon>Xenopodinae</taxon>
        <taxon>Xenopus</taxon>
        <taxon>Silurana</taxon>
    </lineage>
</organism>
<dbReference type="Proteomes" id="UP000008143">
    <property type="component" value="Chromosome 3"/>
</dbReference>
<feature type="domain" description="Stereocilin LRR" evidence="3">
    <location>
        <begin position="4"/>
        <end position="96"/>
    </location>
</feature>
<dbReference type="InterPro" id="IPR026664">
    <property type="entry name" value="Stereocilin-rel"/>
</dbReference>
<evidence type="ECO:0000313" key="6">
    <source>
        <dbReference type="Xenbase" id="XB-GENE-29080951"/>
    </source>
</evidence>
<sequence>MVQKIQNKGTISDNVLSHMGSMLLGLSPTYLQQLSANQILQLLPTLTMNVDSMSPAQRLAVLQRLWAGGNMTARLQDLGSLLQSLPLIQLRRQISDVLSDLPRAAIASWNMQQAQLLFREGSRRRAIQEDANSLGNLVAGADCNSLSGFLSDNVTQTLKQLYGIKVPLAPCLIQCVVDQLTSLTLTVELLNNLDPQIGAEIPPSKVSILGPSSCRSLLESLKSQPQFVTALPQQRQLLLLDALSSCLGLAGTSSLQEIFVALGVLTPFLKNSTFLSVFHGILAQAVESVTNYCFLPKTQMLLTSVLQEPQEFGPPNLWMPTVLERLDRLVPLFPAQSLQILNTSALSTAWVLTIFSEDYRWRKSPLGVVCTNNESPQQRAESTSRQCSLFQQSLLAPSPARGAVLGPECQTLQGLAPSALGAKVLLGMPIVEFMDCLEVIGGDPDIPLKDLKILFAKLLKIVGPVSNFTPLLIARLGRLATQISYQQLQKLPLGNMQVMEALGKEKEWSSKQLQALTRGFLQSSNLSVNGLDTLQLMALGYAVCGLQSTDLQKLQPFEFCSAVLHLGSLSLSCTEEQLYILTQLCAKPDMFGPVSGWTEDIFREMGTVAAGLQDIELSSLVQEQIWGLSSLAVSRLEPKKFAVCFSPAQLRFFSWSQASAVTEQQAKLLDKGQLKALSIVLTGQEDGTLTYRAGLSSEAPLPFYTLILCCVVLSLLQGQ</sequence>
<evidence type="ECO:0000313" key="5">
    <source>
        <dbReference type="RefSeq" id="XP_017947980.2"/>
    </source>
</evidence>
<evidence type="ECO:0000313" key="4">
    <source>
        <dbReference type="Proteomes" id="UP000008143"/>
    </source>
</evidence>
<dbReference type="OrthoDB" id="9447519at2759"/>